<organism evidence="2 3">
    <name type="scientific">Panagrellus redivivus</name>
    <name type="common">Microworm</name>
    <dbReference type="NCBI Taxonomy" id="6233"/>
    <lineage>
        <taxon>Eukaryota</taxon>
        <taxon>Metazoa</taxon>
        <taxon>Ecdysozoa</taxon>
        <taxon>Nematoda</taxon>
        <taxon>Chromadorea</taxon>
        <taxon>Rhabditida</taxon>
        <taxon>Tylenchina</taxon>
        <taxon>Panagrolaimomorpha</taxon>
        <taxon>Panagrolaimoidea</taxon>
        <taxon>Panagrolaimidae</taxon>
        <taxon>Panagrellus</taxon>
    </lineage>
</organism>
<protein>
    <submittedName>
        <fullName evidence="3">Secreted protein</fullName>
    </submittedName>
</protein>
<evidence type="ECO:0000313" key="2">
    <source>
        <dbReference type="Proteomes" id="UP000492821"/>
    </source>
</evidence>
<sequence length="219" mass="24416">MLLRSFVVFDAASRSCLKKDTTTTMDATRIERNASHGAIATVDAAVTSSGEASSSLRFSVANMLDAVNRVWLCFVVPDAAQYMIRSAMPSFTTIPPRLVTYVSTPLREEIHPHITSKNVRSINNSDHRGRRVSILYPQVLTDGVCDVITEQARSRHRLSAQRAQSFESSVMLQRSTPKEESRRPLPPGLDDKNDGHHGKHERDRFEVVLRDTGACAFCM</sequence>
<evidence type="ECO:0000256" key="1">
    <source>
        <dbReference type="SAM" id="MobiDB-lite"/>
    </source>
</evidence>
<reference evidence="3" key="2">
    <citation type="submission" date="2020-10" db="UniProtKB">
        <authorList>
            <consortium name="WormBaseParasite"/>
        </authorList>
    </citation>
    <scope>IDENTIFICATION</scope>
</reference>
<keyword evidence="2" id="KW-1185">Reference proteome</keyword>
<reference evidence="2" key="1">
    <citation type="journal article" date="2013" name="Genetics">
        <title>The draft genome and transcriptome of Panagrellus redivivus are shaped by the harsh demands of a free-living lifestyle.</title>
        <authorList>
            <person name="Srinivasan J."/>
            <person name="Dillman A.R."/>
            <person name="Macchietto M.G."/>
            <person name="Heikkinen L."/>
            <person name="Lakso M."/>
            <person name="Fracchia K.M."/>
            <person name="Antoshechkin I."/>
            <person name="Mortazavi A."/>
            <person name="Wong G."/>
            <person name="Sternberg P.W."/>
        </authorList>
    </citation>
    <scope>NUCLEOTIDE SEQUENCE [LARGE SCALE GENOMIC DNA]</scope>
    <source>
        <strain evidence="2">MT8872</strain>
    </source>
</reference>
<dbReference type="AlphaFoldDB" id="A0A7E4URZ5"/>
<dbReference type="WBParaSite" id="Pan_g12131.t1">
    <property type="protein sequence ID" value="Pan_g12131.t1"/>
    <property type="gene ID" value="Pan_g12131"/>
</dbReference>
<dbReference type="Proteomes" id="UP000492821">
    <property type="component" value="Unassembled WGS sequence"/>
</dbReference>
<accession>A0A7E4URZ5</accession>
<feature type="region of interest" description="Disordered" evidence="1">
    <location>
        <begin position="158"/>
        <end position="201"/>
    </location>
</feature>
<feature type="compositionally biased region" description="Basic and acidic residues" evidence="1">
    <location>
        <begin position="176"/>
        <end position="201"/>
    </location>
</feature>
<name>A0A7E4URZ5_PANRE</name>
<feature type="compositionally biased region" description="Polar residues" evidence="1">
    <location>
        <begin position="161"/>
        <end position="175"/>
    </location>
</feature>
<evidence type="ECO:0000313" key="3">
    <source>
        <dbReference type="WBParaSite" id="Pan_g12131.t1"/>
    </source>
</evidence>
<proteinExistence type="predicted"/>